<evidence type="ECO:0000259" key="6">
    <source>
        <dbReference type="Pfam" id="PF20772"/>
    </source>
</evidence>
<dbReference type="PANTHER" id="PTHR12532:SF0">
    <property type="entry name" value="TRANSLATIONAL ACTIVATOR OF CYTOCHROME C OXIDASE 1"/>
    <property type="match status" value="1"/>
</dbReference>
<dbReference type="HAMAP" id="MF_00693">
    <property type="entry name" value="Transcrip_reg_TACO1"/>
    <property type="match status" value="1"/>
</dbReference>
<dbReference type="FunFam" id="1.10.10.200:FF:000002">
    <property type="entry name" value="Probable transcriptional regulatory protein CLM62_37755"/>
    <property type="match status" value="1"/>
</dbReference>
<evidence type="ECO:0000313" key="8">
    <source>
        <dbReference type="Proteomes" id="UP000177346"/>
    </source>
</evidence>
<comment type="caution">
    <text evidence="7">The sequence shown here is derived from an EMBL/GenBank/DDBJ whole genome shotgun (WGS) entry which is preliminary data.</text>
</comment>
<evidence type="ECO:0000256" key="2">
    <source>
        <dbReference type="ARBA" id="ARBA00023015"/>
    </source>
</evidence>
<dbReference type="GO" id="GO:0003677">
    <property type="term" value="F:DNA binding"/>
    <property type="evidence" value="ECO:0007669"/>
    <property type="project" value="UniProtKB-UniRule"/>
</dbReference>
<sequence length="182" mass="20078">MSGHSKWAQIKHKKAAVDVLRAKIFGKIARVITLAAREKGKDPQINAALRTAIEKARAVNMPQDNIDRAIKKGAGSAGEESLQEFTYEVYGPGGVALVITGITDNNNRTSNEIKHLLGERGGKWANPGSVLWAFEKKGDVWEPKPYSTIELSQQDEEALLKLMDALDDHDDIQDIYANNKEP</sequence>
<dbReference type="GO" id="GO:0005737">
    <property type="term" value="C:cytoplasm"/>
    <property type="evidence" value="ECO:0007669"/>
    <property type="project" value="UniProtKB-SubCell"/>
</dbReference>
<dbReference type="AlphaFoldDB" id="A0A1F5XF52"/>
<dbReference type="PANTHER" id="PTHR12532">
    <property type="entry name" value="TRANSLATIONAL ACTIVATOR OF CYTOCHROME C OXIDASE 1"/>
    <property type="match status" value="1"/>
</dbReference>
<dbReference type="EMBL" id="MFIF01000017">
    <property type="protein sequence ID" value="OGF86552.1"/>
    <property type="molecule type" value="Genomic_DNA"/>
</dbReference>
<dbReference type="Pfam" id="PF01709">
    <property type="entry name" value="Transcrip_reg"/>
    <property type="match status" value="2"/>
</dbReference>
<gene>
    <name evidence="7" type="ORF">A3B19_00450</name>
</gene>
<comment type="similarity">
    <text evidence="1 4">Belongs to the TACO1 family.</text>
</comment>
<feature type="domain" description="TACO1/YebC-like N-terminal" evidence="6">
    <location>
        <begin position="5"/>
        <end position="75"/>
    </location>
</feature>
<keyword evidence="3 4" id="KW-0804">Transcription</keyword>
<dbReference type="SUPFAM" id="SSF75625">
    <property type="entry name" value="YebC-like"/>
    <property type="match status" value="1"/>
</dbReference>
<organism evidence="7 8">
    <name type="scientific">Candidatus Giovannonibacteria bacterium RIFCSPLOWO2_01_FULL_46_32</name>
    <dbReference type="NCBI Taxonomy" id="1798353"/>
    <lineage>
        <taxon>Bacteria</taxon>
        <taxon>Candidatus Giovannoniibacteriota</taxon>
    </lineage>
</organism>
<dbReference type="GO" id="GO:0006355">
    <property type="term" value="P:regulation of DNA-templated transcription"/>
    <property type="evidence" value="ECO:0007669"/>
    <property type="project" value="UniProtKB-UniRule"/>
</dbReference>
<dbReference type="InterPro" id="IPR049083">
    <property type="entry name" value="TACO1_YebC_N"/>
</dbReference>
<accession>A0A1F5XF52</accession>
<dbReference type="InterPro" id="IPR002876">
    <property type="entry name" value="Transcrip_reg_TACO1-like"/>
</dbReference>
<evidence type="ECO:0000256" key="4">
    <source>
        <dbReference type="HAMAP-Rule" id="MF_00693"/>
    </source>
</evidence>
<comment type="subcellular location">
    <subcellularLocation>
        <location evidence="4">Cytoplasm</location>
    </subcellularLocation>
</comment>
<dbReference type="Proteomes" id="UP000177346">
    <property type="component" value="Unassembled WGS sequence"/>
</dbReference>
<evidence type="ECO:0000256" key="1">
    <source>
        <dbReference type="ARBA" id="ARBA00008724"/>
    </source>
</evidence>
<keyword evidence="2 4" id="KW-0805">Transcription regulation</keyword>
<dbReference type="InterPro" id="IPR048300">
    <property type="entry name" value="TACO1_YebC-like_2nd/3rd_dom"/>
</dbReference>
<evidence type="ECO:0000313" key="7">
    <source>
        <dbReference type="EMBL" id="OGF86552.1"/>
    </source>
</evidence>
<dbReference type="Pfam" id="PF20772">
    <property type="entry name" value="TACO1_YebC_N"/>
    <property type="match status" value="1"/>
</dbReference>
<proteinExistence type="inferred from homology"/>
<evidence type="ECO:0000256" key="3">
    <source>
        <dbReference type="ARBA" id="ARBA00023163"/>
    </source>
</evidence>
<keyword evidence="4" id="KW-0238">DNA-binding</keyword>
<feature type="domain" description="TACO1/YebC-like second and third" evidence="5">
    <location>
        <begin position="83"/>
        <end position="140"/>
    </location>
</feature>
<dbReference type="Gene3D" id="1.10.10.200">
    <property type="match status" value="1"/>
</dbReference>
<feature type="domain" description="TACO1/YebC-like second and third" evidence="5">
    <location>
        <begin position="144"/>
        <end position="178"/>
    </location>
</feature>
<protein>
    <recommendedName>
        <fullName evidence="4">Probable transcriptional regulatory protein A3B19_00450</fullName>
    </recommendedName>
</protein>
<dbReference type="Gene3D" id="3.30.70.980">
    <property type="match status" value="3"/>
</dbReference>
<reference evidence="7 8" key="1">
    <citation type="journal article" date="2016" name="Nat. Commun.">
        <title>Thousands of microbial genomes shed light on interconnected biogeochemical processes in an aquifer system.</title>
        <authorList>
            <person name="Anantharaman K."/>
            <person name="Brown C.T."/>
            <person name="Hug L.A."/>
            <person name="Sharon I."/>
            <person name="Castelle C.J."/>
            <person name="Probst A.J."/>
            <person name="Thomas B.C."/>
            <person name="Singh A."/>
            <person name="Wilkins M.J."/>
            <person name="Karaoz U."/>
            <person name="Brodie E.L."/>
            <person name="Williams K.H."/>
            <person name="Hubbard S.S."/>
            <person name="Banfield J.F."/>
        </authorList>
    </citation>
    <scope>NUCLEOTIDE SEQUENCE [LARGE SCALE GENOMIC DNA]</scope>
</reference>
<dbReference type="InterPro" id="IPR026564">
    <property type="entry name" value="Transcrip_reg_TACO1-like_dom3"/>
</dbReference>
<evidence type="ECO:0000259" key="5">
    <source>
        <dbReference type="Pfam" id="PF01709"/>
    </source>
</evidence>
<dbReference type="InterPro" id="IPR029072">
    <property type="entry name" value="YebC-like"/>
</dbReference>
<keyword evidence="4" id="KW-0963">Cytoplasm</keyword>
<name>A0A1F5XF52_9BACT</name>
<dbReference type="InterPro" id="IPR017856">
    <property type="entry name" value="Integrase-like_N"/>
</dbReference>